<evidence type="ECO:0000256" key="2">
    <source>
        <dbReference type="ARBA" id="ARBA00023015"/>
    </source>
</evidence>
<evidence type="ECO:0000256" key="1">
    <source>
        <dbReference type="ARBA" id="ARBA00022553"/>
    </source>
</evidence>
<dbReference type="PANTHER" id="PTHR44591">
    <property type="entry name" value="STRESS RESPONSE REGULATOR PROTEIN 1"/>
    <property type="match status" value="1"/>
</dbReference>
<proteinExistence type="predicted"/>
<dbReference type="SUPFAM" id="SSF52172">
    <property type="entry name" value="CheY-like"/>
    <property type="match status" value="1"/>
</dbReference>
<organism evidence="6">
    <name type="scientific">Alsobacter sp. KACC 23698</name>
    <dbReference type="NCBI Taxonomy" id="3149229"/>
    <lineage>
        <taxon>Bacteria</taxon>
        <taxon>Pseudomonadati</taxon>
        <taxon>Pseudomonadota</taxon>
        <taxon>Alphaproteobacteria</taxon>
        <taxon>Hyphomicrobiales</taxon>
        <taxon>Alsobacteraceae</taxon>
        <taxon>Alsobacter</taxon>
    </lineage>
</organism>
<evidence type="ECO:0000256" key="3">
    <source>
        <dbReference type="ARBA" id="ARBA00023163"/>
    </source>
</evidence>
<keyword evidence="1 4" id="KW-0597">Phosphoprotein</keyword>
<gene>
    <name evidence="6" type="ORF">ABEG18_06225</name>
</gene>
<dbReference type="PANTHER" id="PTHR44591:SF3">
    <property type="entry name" value="RESPONSE REGULATORY DOMAIN-CONTAINING PROTEIN"/>
    <property type="match status" value="1"/>
</dbReference>
<evidence type="ECO:0000256" key="4">
    <source>
        <dbReference type="PROSITE-ProRule" id="PRU00169"/>
    </source>
</evidence>
<dbReference type="Pfam" id="PF00072">
    <property type="entry name" value="Response_reg"/>
    <property type="match status" value="1"/>
</dbReference>
<dbReference type="RefSeq" id="WP_406857226.1">
    <property type="nucleotide sequence ID" value="NZ_CP157484.1"/>
</dbReference>
<accession>A0AAU7JJP6</accession>
<dbReference type="Gene3D" id="3.40.50.2300">
    <property type="match status" value="1"/>
</dbReference>
<name>A0AAU7JJP6_9HYPH</name>
<feature type="modified residue" description="4-aspartylphosphate" evidence="4">
    <location>
        <position position="72"/>
    </location>
</feature>
<dbReference type="AlphaFoldDB" id="A0AAU7JJP6"/>
<reference evidence="6" key="1">
    <citation type="submission" date="2024-05" db="EMBL/GenBank/DDBJ databases">
        <authorList>
            <person name="Kim S."/>
            <person name="Heo J."/>
            <person name="Choi H."/>
            <person name="Choi Y."/>
            <person name="Kwon S.-W."/>
            <person name="Kim Y."/>
        </authorList>
    </citation>
    <scope>NUCLEOTIDE SEQUENCE</scope>
    <source>
        <strain evidence="6">KACC 23698</strain>
    </source>
</reference>
<dbReference type="InterPro" id="IPR011006">
    <property type="entry name" value="CheY-like_superfamily"/>
</dbReference>
<dbReference type="InterPro" id="IPR050595">
    <property type="entry name" value="Bact_response_regulator"/>
</dbReference>
<sequence length="164" mass="17861">MLPELDTYLTDDFVSLGKRAEPLLLVDDSGAVRTIIVKMLGRLGVREIDVAADARTAFSLISQRSYRAVLCDIEMPAIDGLQLAKACHDAGITAPFLMITGSLDPRYVARARGKVAGYILKPFKEDAIRRKLDEILPSVAEDLPQPTVTAPGHGRVNTFKAARV</sequence>
<dbReference type="InterPro" id="IPR001789">
    <property type="entry name" value="Sig_transdc_resp-reg_receiver"/>
</dbReference>
<evidence type="ECO:0000313" key="6">
    <source>
        <dbReference type="EMBL" id="XBO40369.1"/>
    </source>
</evidence>
<keyword evidence="3" id="KW-0804">Transcription</keyword>
<dbReference type="PROSITE" id="PS50110">
    <property type="entry name" value="RESPONSE_REGULATORY"/>
    <property type="match status" value="1"/>
</dbReference>
<dbReference type="SMART" id="SM00448">
    <property type="entry name" value="REC"/>
    <property type="match status" value="1"/>
</dbReference>
<feature type="domain" description="Response regulatory" evidence="5">
    <location>
        <begin position="22"/>
        <end position="136"/>
    </location>
</feature>
<protein>
    <submittedName>
        <fullName evidence="6">Response regulator</fullName>
    </submittedName>
</protein>
<evidence type="ECO:0000259" key="5">
    <source>
        <dbReference type="PROSITE" id="PS50110"/>
    </source>
</evidence>
<dbReference type="GO" id="GO:0000160">
    <property type="term" value="P:phosphorelay signal transduction system"/>
    <property type="evidence" value="ECO:0007669"/>
    <property type="project" value="InterPro"/>
</dbReference>
<keyword evidence="2" id="KW-0805">Transcription regulation</keyword>
<dbReference type="EMBL" id="CP157484">
    <property type="protein sequence ID" value="XBO40369.1"/>
    <property type="molecule type" value="Genomic_DNA"/>
</dbReference>